<dbReference type="InterPro" id="IPR036416">
    <property type="entry name" value="Pept_tRNA_hydro_sf"/>
</dbReference>
<dbReference type="Proteomes" id="UP000234840">
    <property type="component" value="Unassembled WGS sequence"/>
</dbReference>
<dbReference type="EMBL" id="JAPZED010000005">
    <property type="protein sequence ID" value="MCZ7693692.1"/>
    <property type="molecule type" value="Genomic_DNA"/>
</dbReference>
<name>A0A2N5NGQ3_MEDGN</name>
<accession>A0A2N5NGQ3</accession>
<keyword evidence="2 8" id="KW-0820">tRNA-binding</keyword>
<evidence type="ECO:0000256" key="10">
    <source>
        <dbReference type="RuleBase" id="RU004320"/>
    </source>
</evidence>
<organism evidence="12 15">
    <name type="scientific">Mediterraneibacter gnavus</name>
    <name type="common">Ruminococcus gnavus</name>
    <dbReference type="NCBI Taxonomy" id="33038"/>
    <lineage>
        <taxon>Bacteria</taxon>
        <taxon>Bacillati</taxon>
        <taxon>Bacillota</taxon>
        <taxon>Clostridia</taxon>
        <taxon>Lachnospirales</taxon>
        <taxon>Lachnospiraceae</taxon>
        <taxon>Mediterraneibacter</taxon>
    </lineage>
</organism>
<dbReference type="Proteomes" id="UP000234849">
    <property type="component" value="Unassembled WGS sequence"/>
</dbReference>
<comment type="similarity">
    <text evidence="5 8 10">Belongs to the PTH family.</text>
</comment>
<keyword evidence="8" id="KW-0963">Cytoplasm</keyword>
<dbReference type="AlphaFoldDB" id="A0A2N5NGQ3"/>
<dbReference type="GO" id="GO:0005737">
    <property type="term" value="C:cytoplasm"/>
    <property type="evidence" value="ECO:0007669"/>
    <property type="project" value="UniProtKB-SubCell"/>
</dbReference>
<evidence type="ECO:0000256" key="8">
    <source>
        <dbReference type="HAMAP-Rule" id="MF_00083"/>
    </source>
</evidence>
<evidence type="ECO:0000313" key="14">
    <source>
        <dbReference type="Proteomes" id="UP000234840"/>
    </source>
</evidence>
<dbReference type="NCBIfam" id="TIGR00447">
    <property type="entry name" value="pth"/>
    <property type="match status" value="1"/>
</dbReference>
<comment type="catalytic activity">
    <reaction evidence="6 8 9">
        <text>an N-acyl-L-alpha-aminoacyl-tRNA + H2O = an N-acyl-L-amino acid + a tRNA + H(+)</text>
        <dbReference type="Rhea" id="RHEA:54448"/>
        <dbReference type="Rhea" id="RHEA-COMP:10123"/>
        <dbReference type="Rhea" id="RHEA-COMP:13883"/>
        <dbReference type="ChEBI" id="CHEBI:15377"/>
        <dbReference type="ChEBI" id="CHEBI:15378"/>
        <dbReference type="ChEBI" id="CHEBI:59874"/>
        <dbReference type="ChEBI" id="CHEBI:78442"/>
        <dbReference type="ChEBI" id="CHEBI:138191"/>
        <dbReference type="EC" id="3.1.1.29"/>
    </reaction>
</comment>
<proteinExistence type="inferred from homology"/>
<evidence type="ECO:0000256" key="2">
    <source>
        <dbReference type="ARBA" id="ARBA00022555"/>
    </source>
</evidence>
<feature type="binding site" evidence="8">
    <location>
        <position position="14"/>
    </location>
    <ligand>
        <name>tRNA</name>
        <dbReference type="ChEBI" id="CHEBI:17843"/>
    </ligand>
</feature>
<comment type="subcellular location">
    <subcellularLocation>
        <location evidence="8">Cytoplasm</location>
    </subcellularLocation>
</comment>
<dbReference type="GO" id="GO:0000049">
    <property type="term" value="F:tRNA binding"/>
    <property type="evidence" value="ECO:0007669"/>
    <property type="project" value="UniProtKB-UniRule"/>
</dbReference>
<evidence type="ECO:0000256" key="3">
    <source>
        <dbReference type="ARBA" id="ARBA00022801"/>
    </source>
</evidence>
<dbReference type="PROSITE" id="PS01195">
    <property type="entry name" value="PEPT_TRNA_HYDROL_1"/>
    <property type="match status" value="1"/>
</dbReference>
<protein>
    <recommendedName>
        <fullName evidence="7 8">Peptidyl-tRNA hydrolase</fullName>
        <shortName evidence="8">Pth</shortName>
        <ecNumber evidence="1 8">3.1.1.29</ecNumber>
    </recommendedName>
</protein>
<evidence type="ECO:0000256" key="5">
    <source>
        <dbReference type="ARBA" id="ARBA00038063"/>
    </source>
</evidence>
<dbReference type="EMBL" id="NIHW01000007">
    <property type="protein sequence ID" value="PLT88372.1"/>
    <property type="molecule type" value="Genomic_DNA"/>
</dbReference>
<dbReference type="GO" id="GO:0072344">
    <property type="term" value="P:rescue of stalled ribosome"/>
    <property type="evidence" value="ECO:0007669"/>
    <property type="project" value="UniProtKB-UniRule"/>
</dbReference>
<dbReference type="Gene3D" id="3.40.50.1470">
    <property type="entry name" value="Peptidyl-tRNA hydrolase"/>
    <property type="match status" value="1"/>
</dbReference>
<dbReference type="GO" id="GO:0004045">
    <property type="term" value="F:peptidyl-tRNA hydrolase activity"/>
    <property type="evidence" value="ECO:0007669"/>
    <property type="project" value="UniProtKB-UniRule"/>
</dbReference>
<keyword evidence="3 8" id="KW-0378">Hydrolase</keyword>
<comment type="caution">
    <text evidence="12">The sequence shown here is derived from an EMBL/GenBank/DDBJ whole genome shotgun (WGS) entry which is preliminary data.</text>
</comment>
<feature type="site" description="Stabilizes the basic form of H active site to accept a proton" evidence="8">
    <location>
        <position position="92"/>
    </location>
</feature>
<dbReference type="Proteomes" id="UP001148455">
    <property type="component" value="Unassembled WGS sequence"/>
</dbReference>
<dbReference type="FunFam" id="3.40.50.1470:FF:000001">
    <property type="entry name" value="Peptidyl-tRNA hydrolase"/>
    <property type="match status" value="1"/>
</dbReference>
<evidence type="ECO:0000256" key="6">
    <source>
        <dbReference type="ARBA" id="ARBA00048707"/>
    </source>
</evidence>
<evidence type="ECO:0000313" key="13">
    <source>
        <dbReference type="EMBL" id="PLT88372.1"/>
    </source>
</evidence>
<dbReference type="PANTHER" id="PTHR17224">
    <property type="entry name" value="PEPTIDYL-TRNA HYDROLASE"/>
    <property type="match status" value="1"/>
</dbReference>
<feature type="binding site" evidence="8">
    <location>
        <position position="66"/>
    </location>
    <ligand>
        <name>tRNA</name>
        <dbReference type="ChEBI" id="CHEBI:17843"/>
    </ligand>
</feature>
<feature type="binding site" evidence="8">
    <location>
        <position position="64"/>
    </location>
    <ligand>
        <name>tRNA</name>
        <dbReference type="ChEBI" id="CHEBI:17843"/>
    </ligand>
</feature>
<dbReference type="RefSeq" id="WP_101879891.1">
    <property type="nucleotide sequence ID" value="NZ_CACRUK010000039.1"/>
</dbReference>
<evidence type="ECO:0000256" key="9">
    <source>
        <dbReference type="RuleBase" id="RU000673"/>
    </source>
</evidence>
<reference evidence="11" key="2">
    <citation type="submission" date="2022-12" db="EMBL/GenBank/DDBJ databases">
        <title>Genome of R. gnavus strain RSHDN_123.</title>
        <authorList>
            <person name="Abdugheni R."/>
        </authorList>
    </citation>
    <scope>NUCLEOTIDE SEQUENCE</scope>
    <source>
        <strain evidence="11">RSHDN_123</strain>
    </source>
</reference>
<evidence type="ECO:0000256" key="4">
    <source>
        <dbReference type="ARBA" id="ARBA00022884"/>
    </source>
</evidence>
<feature type="site" description="Discriminates between blocked and unblocked aminoacyl-tRNA" evidence="8">
    <location>
        <position position="9"/>
    </location>
</feature>
<dbReference type="InterPro" id="IPR018171">
    <property type="entry name" value="Pept_tRNA_hydro_CS"/>
</dbReference>
<dbReference type="EC" id="3.1.1.29" evidence="1 8"/>
<dbReference type="SUPFAM" id="SSF53178">
    <property type="entry name" value="Peptidyl-tRNA hydrolase-like"/>
    <property type="match status" value="1"/>
</dbReference>
<dbReference type="InterPro" id="IPR001328">
    <property type="entry name" value="Pept_tRNA_hydro"/>
</dbReference>
<dbReference type="HAMAP" id="MF_00083">
    <property type="entry name" value="Pept_tRNA_hydro_bact"/>
    <property type="match status" value="1"/>
</dbReference>
<evidence type="ECO:0000256" key="7">
    <source>
        <dbReference type="ARBA" id="ARBA00050038"/>
    </source>
</evidence>
<dbReference type="CDD" id="cd00462">
    <property type="entry name" value="PTH"/>
    <property type="match status" value="1"/>
</dbReference>
<comment type="subunit">
    <text evidence="8">Monomer.</text>
</comment>
<dbReference type="EMBL" id="NIHM01000014">
    <property type="protein sequence ID" value="PLT54141.1"/>
    <property type="molecule type" value="Genomic_DNA"/>
</dbReference>
<evidence type="ECO:0000313" key="12">
    <source>
        <dbReference type="EMBL" id="PLT54141.1"/>
    </source>
</evidence>
<feature type="active site" description="Proton acceptor" evidence="8">
    <location>
        <position position="19"/>
    </location>
</feature>
<comment type="function">
    <text evidence="8">Catalyzes the release of premature peptidyl moieties from peptidyl-tRNA molecules trapped in stalled 50S ribosomal subunits, and thus maintains levels of free tRNAs and 50S ribosomes.</text>
</comment>
<evidence type="ECO:0000313" key="15">
    <source>
        <dbReference type="Proteomes" id="UP000234849"/>
    </source>
</evidence>
<dbReference type="GO" id="GO:0006515">
    <property type="term" value="P:protein quality control for misfolded or incompletely synthesized proteins"/>
    <property type="evidence" value="ECO:0007669"/>
    <property type="project" value="UniProtKB-UniRule"/>
</dbReference>
<evidence type="ECO:0000313" key="11">
    <source>
        <dbReference type="EMBL" id="MCZ7693692.1"/>
    </source>
</evidence>
<comment type="function">
    <text evidence="8">Hydrolyzes ribosome-free peptidyl-tRNAs (with 1 or more amino acids incorporated), which drop off the ribosome during protein synthesis, or as a result of ribosome stalling.</text>
</comment>
<sequence>MFIIVGLGNPTPEYEGTRHNVGFEVIDALARKYNIDVDMKKHRAYIGKGMIEGQKVILAKPQTYMNLSGESVRSLLDYYKVDEEQELLVIYDDISLGVGQIRIRAKGSAGGHNGIKNIIAHLGGQVFPRIKVGVGEKPPKWDLADYVLGHFSKEEQEQMEEGYEHAVCAVKEIVTGNIEAAMNEYNRKKKEK</sequence>
<evidence type="ECO:0000256" key="1">
    <source>
        <dbReference type="ARBA" id="ARBA00013260"/>
    </source>
</evidence>
<gene>
    <name evidence="8 11" type="primary">pth</name>
    <name evidence="12" type="ORF">CDL18_10565</name>
    <name evidence="13" type="ORF">CDL20_04365</name>
    <name evidence="11" type="ORF">O8D18_06515</name>
</gene>
<feature type="binding site" evidence="8">
    <location>
        <position position="113"/>
    </location>
    <ligand>
        <name>tRNA</name>
        <dbReference type="ChEBI" id="CHEBI:17843"/>
    </ligand>
</feature>
<dbReference type="Pfam" id="PF01195">
    <property type="entry name" value="Pept_tRNA_hydro"/>
    <property type="match status" value="1"/>
</dbReference>
<keyword evidence="4 8" id="KW-0694">RNA-binding</keyword>
<dbReference type="PANTHER" id="PTHR17224:SF1">
    <property type="entry name" value="PEPTIDYL-TRNA HYDROLASE"/>
    <property type="match status" value="1"/>
</dbReference>
<reference evidence="14 15" key="1">
    <citation type="journal article" date="2017" name="Genome Med.">
        <title>A novel Ruminococcus gnavus clade enriched in inflammatory bowel disease patients.</title>
        <authorList>
            <person name="Hall A.B."/>
            <person name="Yassour M."/>
            <person name="Sauk J."/>
            <person name="Garner A."/>
            <person name="Jiang X."/>
            <person name="Arthur T."/>
            <person name="Lagoudas G.K."/>
            <person name="Vatanen T."/>
            <person name="Fornelos N."/>
            <person name="Wilson R."/>
            <person name="Bertha M."/>
            <person name="Cohen M."/>
            <person name="Garber J."/>
            <person name="Khalili H."/>
            <person name="Gevers D."/>
            <person name="Ananthakrishnan A.N."/>
            <person name="Kugathasan S."/>
            <person name="Lander E.S."/>
            <person name="Blainey P."/>
            <person name="Vlamakis H."/>
            <person name="Xavier R.J."/>
            <person name="Huttenhower C."/>
        </authorList>
    </citation>
    <scope>NUCLEOTIDE SEQUENCE [LARGE SCALE GENOMIC DNA]</scope>
    <source>
        <strain evidence="12 15">RJX1118</strain>
        <strain evidence="13 14">RJX1128</strain>
    </source>
</reference>
<dbReference type="PROSITE" id="PS01196">
    <property type="entry name" value="PEPT_TRNA_HYDROL_2"/>
    <property type="match status" value="1"/>
</dbReference>